<dbReference type="Gene3D" id="1.10.4030.10">
    <property type="entry name" value="Porin chaperone SurA, peptide-binding domain"/>
    <property type="match status" value="1"/>
</dbReference>
<dbReference type="InterPro" id="IPR050245">
    <property type="entry name" value="PrsA_foldase"/>
</dbReference>
<evidence type="ECO:0000313" key="3">
    <source>
        <dbReference type="EMBL" id="PVY94534.1"/>
    </source>
</evidence>
<dbReference type="RefSeq" id="WP_116479980.1">
    <property type="nucleotide sequence ID" value="NZ_QEKV01000004.1"/>
</dbReference>
<keyword evidence="1" id="KW-0697">Rotamase</keyword>
<name>A0A2U1E3K2_9FIRM</name>
<dbReference type="EMBL" id="QEKV01000004">
    <property type="protein sequence ID" value="PVY94534.1"/>
    <property type="molecule type" value="Genomic_DNA"/>
</dbReference>
<keyword evidence="4" id="KW-1185">Reference proteome</keyword>
<evidence type="ECO:0000259" key="2">
    <source>
        <dbReference type="PROSITE" id="PS50198"/>
    </source>
</evidence>
<dbReference type="PROSITE" id="PS51257">
    <property type="entry name" value="PROKAR_LIPOPROTEIN"/>
    <property type="match status" value="1"/>
</dbReference>
<dbReference type="InterPro" id="IPR046357">
    <property type="entry name" value="PPIase_dom_sf"/>
</dbReference>
<protein>
    <submittedName>
        <fullName evidence="3">Parvulin-like peptidyl-prolyl cis-trans isomerase protein</fullName>
    </submittedName>
</protein>
<reference evidence="3 4" key="1">
    <citation type="submission" date="2018-04" db="EMBL/GenBank/DDBJ databases">
        <title>Genomic Encyclopedia of Type Strains, Phase IV (KMG-IV): sequencing the most valuable type-strain genomes for metagenomic binning, comparative biology and taxonomic classification.</title>
        <authorList>
            <person name="Goeker M."/>
        </authorList>
    </citation>
    <scope>NUCLEOTIDE SEQUENCE [LARGE SCALE GENOMIC DNA]</scope>
    <source>
        <strain evidence="3 4">DSM 20705</strain>
    </source>
</reference>
<dbReference type="Pfam" id="PF00639">
    <property type="entry name" value="Rotamase"/>
    <property type="match status" value="1"/>
</dbReference>
<dbReference type="Proteomes" id="UP000245793">
    <property type="component" value="Unassembled WGS sequence"/>
</dbReference>
<gene>
    <name evidence="3" type="ORF">C7381_10435</name>
</gene>
<dbReference type="GO" id="GO:0003755">
    <property type="term" value="F:peptidyl-prolyl cis-trans isomerase activity"/>
    <property type="evidence" value="ECO:0007669"/>
    <property type="project" value="UniProtKB-KW"/>
</dbReference>
<evidence type="ECO:0000256" key="1">
    <source>
        <dbReference type="PROSITE-ProRule" id="PRU00278"/>
    </source>
</evidence>
<dbReference type="SUPFAM" id="SSF54534">
    <property type="entry name" value="FKBP-like"/>
    <property type="match status" value="1"/>
</dbReference>
<dbReference type="InterPro" id="IPR027304">
    <property type="entry name" value="Trigger_fact/SurA_dom_sf"/>
</dbReference>
<dbReference type="AlphaFoldDB" id="A0A2U1E3K2"/>
<dbReference type="PANTHER" id="PTHR47245">
    <property type="entry name" value="PEPTIDYLPROLYL ISOMERASE"/>
    <property type="match status" value="1"/>
</dbReference>
<proteinExistence type="predicted"/>
<keyword evidence="1 3" id="KW-0413">Isomerase</keyword>
<organism evidence="3 4">
    <name type="scientific">Ezakiella coagulans</name>
    <dbReference type="NCBI Taxonomy" id="46507"/>
    <lineage>
        <taxon>Bacteria</taxon>
        <taxon>Bacillati</taxon>
        <taxon>Bacillota</taxon>
        <taxon>Tissierellia</taxon>
        <taxon>Ezakiella</taxon>
    </lineage>
</organism>
<dbReference type="Gene3D" id="3.10.50.40">
    <property type="match status" value="1"/>
</dbReference>
<dbReference type="SUPFAM" id="SSF109998">
    <property type="entry name" value="Triger factor/SurA peptide-binding domain-like"/>
    <property type="match status" value="1"/>
</dbReference>
<comment type="caution">
    <text evidence="3">The sequence shown here is derived from an EMBL/GenBank/DDBJ whole genome shotgun (WGS) entry which is preliminary data.</text>
</comment>
<dbReference type="PROSITE" id="PS50198">
    <property type="entry name" value="PPIC_PPIASE_2"/>
    <property type="match status" value="1"/>
</dbReference>
<feature type="domain" description="PpiC" evidence="2">
    <location>
        <begin position="172"/>
        <end position="247"/>
    </location>
</feature>
<dbReference type="PANTHER" id="PTHR47245:SF2">
    <property type="entry name" value="PEPTIDYL-PROLYL CIS-TRANS ISOMERASE HP_0175-RELATED"/>
    <property type="match status" value="1"/>
</dbReference>
<accession>A0A2U1E3K2</accession>
<dbReference type="InterPro" id="IPR000297">
    <property type="entry name" value="PPIase_PpiC"/>
</dbReference>
<evidence type="ECO:0000313" key="4">
    <source>
        <dbReference type="Proteomes" id="UP000245793"/>
    </source>
</evidence>
<sequence>MNKYIYLILCILFLTTGCSRPPKDVVASVDDEYITEEEYNPYKEELEKLSLGDIKFSSSETSAIEGLVDRKIVDREFKKAGFTLDESEFKNFKASYIEKTIGEDAFNEFSEYKSLNKNVLDDFLINKFKIDKLKEKFAKEFNLTDDNLRNEYQNKSAKYDSYKLQFIFMKDLEKMKENVLPMNYGLDILATLYSEEPVSASNGGIVDEYHIGEKEPKFDLTIQSLDRGETSDIVETKNGYYIIKLIDINSGFENHKEAVRNNLIAINFKHYMDNIRRNAKVKIYRDLTTE</sequence>